<keyword evidence="3" id="KW-1185">Reference proteome</keyword>
<gene>
    <name evidence="2" type="ORF">H0I76_02985</name>
</gene>
<protein>
    <submittedName>
        <fullName evidence="2">DUF2177 family protein</fullName>
    </submittedName>
</protein>
<accession>A0A8J7SAY4</accession>
<evidence type="ECO:0000313" key="2">
    <source>
        <dbReference type="EMBL" id="MBK0398143.1"/>
    </source>
</evidence>
<organism evidence="2 3">
    <name type="scientific">Thermohalobaculum xanthum</name>
    <dbReference type="NCBI Taxonomy" id="2753746"/>
    <lineage>
        <taxon>Bacteria</taxon>
        <taxon>Pseudomonadati</taxon>
        <taxon>Pseudomonadota</taxon>
        <taxon>Alphaproteobacteria</taxon>
        <taxon>Rhodobacterales</taxon>
        <taxon>Paracoccaceae</taxon>
        <taxon>Thermohalobaculum</taxon>
    </lineage>
</organism>
<dbReference type="RefSeq" id="WP_200606852.1">
    <property type="nucleotide sequence ID" value="NZ_JAEHHL010000001.1"/>
</dbReference>
<dbReference type="Proteomes" id="UP000655420">
    <property type="component" value="Unassembled WGS sequence"/>
</dbReference>
<dbReference type="EMBL" id="JAEHHL010000001">
    <property type="protein sequence ID" value="MBK0398143.1"/>
    <property type="molecule type" value="Genomic_DNA"/>
</dbReference>
<feature type="transmembrane region" description="Helical" evidence="1">
    <location>
        <begin position="43"/>
        <end position="62"/>
    </location>
</feature>
<keyword evidence="1" id="KW-0812">Transmembrane</keyword>
<name>A0A8J7SAY4_9RHOB</name>
<keyword evidence="1" id="KW-1133">Transmembrane helix</keyword>
<feature type="transmembrane region" description="Helical" evidence="1">
    <location>
        <begin position="74"/>
        <end position="90"/>
    </location>
</feature>
<dbReference type="Pfam" id="PF09945">
    <property type="entry name" value="DUF2177"/>
    <property type="match status" value="1"/>
</dbReference>
<reference evidence="2" key="1">
    <citation type="submission" date="2020-12" db="EMBL/GenBank/DDBJ databases">
        <title>Bacterial taxonomy.</title>
        <authorList>
            <person name="Pan X."/>
        </authorList>
    </citation>
    <scope>NUCLEOTIDE SEQUENCE</scope>
    <source>
        <strain evidence="2">M0105</strain>
    </source>
</reference>
<evidence type="ECO:0000256" key="1">
    <source>
        <dbReference type="SAM" id="Phobius"/>
    </source>
</evidence>
<proteinExistence type="predicted"/>
<dbReference type="AlphaFoldDB" id="A0A8J7SAY4"/>
<keyword evidence="1" id="KW-0472">Membrane</keyword>
<feature type="transmembrane region" description="Helical" evidence="1">
    <location>
        <begin position="110"/>
        <end position="128"/>
    </location>
</feature>
<evidence type="ECO:0000313" key="3">
    <source>
        <dbReference type="Proteomes" id="UP000655420"/>
    </source>
</evidence>
<dbReference type="InterPro" id="IPR018687">
    <property type="entry name" value="DUF2177_membr"/>
</dbReference>
<sequence length="134" mass="14693">MHYIVLYLTTATVFLAVDAIWLKLVMRPLFEREVGDLLADEVRLGPAAAFYLLYVGGILWFASLPAWRSGEWSTAALNAALLGFLAYGTYEATNFATLRGWTWQMVVVDVGWGMVLTASAALSGLWLTRALTGG</sequence>
<comment type="caution">
    <text evidence="2">The sequence shown here is derived from an EMBL/GenBank/DDBJ whole genome shotgun (WGS) entry which is preliminary data.</text>
</comment>